<feature type="region of interest" description="Disordered" evidence="1">
    <location>
        <begin position="31"/>
        <end position="50"/>
    </location>
</feature>
<feature type="chain" id="PRO_5043797216" description="Lipoprotein" evidence="2">
    <location>
        <begin position="25"/>
        <end position="615"/>
    </location>
</feature>
<dbReference type="EMBL" id="CAOF01000050">
    <property type="protein sequence ID" value="CCO45339.1"/>
    <property type="molecule type" value="Genomic_DNA"/>
</dbReference>
<evidence type="ECO:0000256" key="2">
    <source>
        <dbReference type="SAM" id="SignalP"/>
    </source>
</evidence>
<keyword evidence="2" id="KW-0732">Signal</keyword>
<protein>
    <recommendedName>
        <fullName evidence="5">Lipoprotein</fullName>
    </recommendedName>
</protein>
<comment type="caution">
    <text evidence="3">The sequence shown here is derived from an EMBL/GenBank/DDBJ whole genome shotgun (WGS) entry which is preliminary data.</text>
</comment>
<evidence type="ECO:0000313" key="4">
    <source>
        <dbReference type="Proteomes" id="UP000018211"/>
    </source>
</evidence>
<dbReference type="AlphaFoldDB" id="A0AAV2VLJ0"/>
<accession>A0AAV2VLJ0</accession>
<proteinExistence type="predicted"/>
<dbReference type="Proteomes" id="UP000018211">
    <property type="component" value="Unassembled WGS sequence"/>
</dbReference>
<reference evidence="3 4" key="1">
    <citation type="journal article" date="2013" name="ISME J.">
        <title>Comparative genomics of pathogenic lineages of Vibrio nigripulchritudo identifies virulence-associated traits.</title>
        <authorList>
            <person name="Goudenege D."/>
            <person name="Labreuche Y."/>
            <person name="Krin E."/>
            <person name="Ansquer D."/>
            <person name="Mangenot S."/>
            <person name="Calteau A."/>
            <person name="Medigue C."/>
            <person name="Mazel D."/>
            <person name="Polz M.F."/>
            <person name="Le Roux F."/>
        </authorList>
    </citation>
    <scope>NUCLEOTIDE SEQUENCE [LARGE SCALE GENOMIC DNA]</scope>
    <source>
        <strain evidence="3 4">SOn1</strain>
    </source>
</reference>
<name>A0AAV2VLJ0_9VIBR</name>
<evidence type="ECO:0000256" key="1">
    <source>
        <dbReference type="SAM" id="MobiDB-lite"/>
    </source>
</evidence>
<feature type="signal peptide" evidence="2">
    <location>
        <begin position="1"/>
        <end position="24"/>
    </location>
</feature>
<gene>
    <name evidence="3" type="ORF">VIBNISOn1_1430112</name>
</gene>
<organism evidence="3 4">
    <name type="scientific">Vibrio nigripulchritudo SOn1</name>
    <dbReference type="NCBI Taxonomy" id="1238450"/>
    <lineage>
        <taxon>Bacteria</taxon>
        <taxon>Pseudomonadati</taxon>
        <taxon>Pseudomonadota</taxon>
        <taxon>Gammaproteobacteria</taxon>
        <taxon>Vibrionales</taxon>
        <taxon>Vibrionaceae</taxon>
        <taxon>Vibrio</taxon>
    </lineage>
</organism>
<sequence>MNFKSHKTRIAASVAVAVSTLALSGCFGGGSSSAAKPPVAPVQPVPGTQKEVKELSSPVQIVFKSTTGERIKEKTNFKISIGNLNISDVSGVLEVSGAKFVKDNEYVQTSDIVLVSRKSGTEDLDFRLTASHDGFFANNINGTLPNLASLGNVSSTVSNLYTVTLTPSHITSTELAASSVEVKASVSDTGVIQEKLELATPNKDSVAGGTVKLSVPKGTVLEDRDGNAIVGNITANAVYFSHDPENAQGENSVLTSFPGSLTPDSVLGENGQPDAQYDDIFFVSAGFAAIELSGTNTEGEETVVSTLSGGGVELAMTIPETTRNPETGAPIKPGDVIPVWSYDEVEGQWKAEGTSRVGEKTSPESTVYPLTKEITHLSYYNLDWFGENCQVNATLLDHNGNENKYQLETQFSSAYGYQYERTLFGNLSSLTLANVPKIIGGEVFTGDLSFSETIGGTSLISSIKFSDGTTQTYANGTYRGPFCDLNGAEITLNTESLDSRPTYKVDVSYVETCQDDPSQTRSVSGYTSVYNVKANRYVSTERDGGVSTFPAVQGKEYEVSGNVYYRNGQSVSVEPKTITATEDMAVTFTIKDAFRCTKPATGATGSTGAVGGAGA</sequence>
<evidence type="ECO:0008006" key="5">
    <source>
        <dbReference type="Google" id="ProtNLM"/>
    </source>
</evidence>
<dbReference type="RefSeq" id="WP_022610861.1">
    <property type="nucleotide sequence ID" value="NZ_LK391965.1"/>
</dbReference>
<dbReference type="PROSITE" id="PS51257">
    <property type="entry name" value="PROKAR_LIPOPROTEIN"/>
    <property type="match status" value="1"/>
</dbReference>
<evidence type="ECO:0000313" key="3">
    <source>
        <dbReference type="EMBL" id="CCO45339.1"/>
    </source>
</evidence>